<dbReference type="Proteomes" id="UP001449657">
    <property type="component" value="Chromosome"/>
</dbReference>
<feature type="transmembrane region" description="Helical" evidence="1">
    <location>
        <begin position="157"/>
        <end position="175"/>
    </location>
</feature>
<keyword evidence="1" id="KW-0472">Membrane</keyword>
<protein>
    <submittedName>
        <fullName evidence="2">DUF2306 domain-containing protein</fullName>
    </submittedName>
</protein>
<dbReference type="EMBL" id="CP150096">
    <property type="protein sequence ID" value="WZN44781.1"/>
    <property type="molecule type" value="Genomic_DNA"/>
</dbReference>
<reference evidence="2 3" key="1">
    <citation type="submission" date="2024-03" db="EMBL/GenBank/DDBJ databases">
        <title>Chitinophaga caseinilytica sp. nov., a casein hydrolysing bacterium isolated from forest soil.</title>
        <authorList>
            <person name="Lee D.S."/>
            <person name="Han D.M."/>
            <person name="Baek J.H."/>
            <person name="Choi D.G."/>
            <person name="Jeon J.H."/>
            <person name="Jeon C.O."/>
        </authorList>
    </citation>
    <scope>NUCLEOTIDE SEQUENCE [LARGE SCALE GENOMIC DNA]</scope>
    <source>
        <strain evidence="2 3">KACC 19118</strain>
    </source>
</reference>
<evidence type="ECO:0000313" key="3">
    <source>
        <dbReference type="Proteomes" id="UP001449657"/>
    </source>
</evidence>
<sequence>MEKGIGAGAHFTVSYKDVLPFMIWIGVFFMTWLFMHGAEHYLRMTPDALGRYYDYRWFLIAHITAGGGALISGIVQFWPKLRNFSWKLHRVIGYLYLLAVLVSSLSALILASTTARSISWGYSFTLQIWASVWISATFIAWWTAFRRQFKLHREWMMRSYVVTVAFLVSGFALKIPYVQQLGSFEEVSVPMFWMGWAVPLYAYEIIRTGRSKGKK</sequence>
<feature type="transmembrane region" description="Helical" evidence="1">
    <location>
        <begin position="187"/>
        <end position="206"/>
    </location>
</feature>
<gene>
    <name evidence="2" type="ORF">WJU22_17945</name>
</gene>
<keyword evidence="3" id="KW-1185">Reference proteome</keyword>
<proteinExistence type="predicted"/>
<accession>A0ABZ2YXT3</accession>
<dbReference type="InterPro" id="IPR018750">
    <property type="entry name" value="DUF2306_membrane"/>
</dbReference>
<evidence type="ECO:0000313" key="2">
    <source>
        <dbReference type="EMBL" id="WZN44781.1"/>
    </source>
</evidence>
<feature type="transmembrane region" description="Helical" evidence="1">
    <location>
        <begin position="55"/>
        <end position="79"/>
    </location>
</feature>
<dbReference type="Pfam" id="PF10067">
    <property type="entry name" value="DUF2306"/>
    <property type="match status" value="1"/>
</dbReference>
<keyword evidence="1" id="KW-0812">Transmembrane</keyword>
<feature type="transmembrane region" description="Helical" evidence="1">
    <location>
        <begin position="91"/>
        <end position="112"/>
    </location>
</feature>
<organism evidence="2 3">
    <name type="scientific">Chitinophaga caseinilytica</name>
    <dbReference type="NCBI Taxonomy" id="2267521"/>
    <lineage>
        <taxon>Bacteria</taxon>
        <taxon>Pseudomonadati</taxon>
        <taxon>Bacteroidota</taxon>
        <taxon>Chitinophagia</taxon>
        <taxon>Chitinophagales</taxon>
        <taxon>Chitinophagaceae</taxon>
        <taxon>Chitinophaga</taxon>
    </lineage>
</organism>
<name>A0ABZ2YXT3_9BACT</name>
<feature type="transmembrane region" description="Helical" evidence="1">
    <location>
        <begin position="18"/>
        <end position="35"/>
    </location>
</feature>
<keyword evidence="1" id="KW-1133">Transmembrane helix</keyword>
<dbReference type="RefSeq" id="WP_341839546.1">
    <property type="nucleotide sequence ID" value="NZ_CP149792.1"/>
</dbReference>
<feature type="transmembrane region" description="Helical" evidence="1">
    <location>
        <begin position="124"/>
        <end position="145"/>
    </location>
</feature>
<evidence type="ECO:0000256" key="1">
    <source>
        <dbReference type="SAM" id="Phobius"/>
    </source>
</evidence>